<name>A0AAF0BJM8_9PROT</name>
<evidence type="ECO:0000256" key="3">
    <source>
        <dbReference type="SAM" id="MobiDB-lite"/>
    </source>
</evidence>
<evidence type="ECO:0000313" key="7">
    <source>
        <dbReference type="Proteomes" id="UP001217500"/>
    </source>
</evidence>
<accession>A0AAF0BJM8</accession>
<evidence type="ECO:0000256" key="4">
    <source>
        <dbReference type="SAM" id="SignalP"/>
    </source>
</evidence>
<dbReference type="RefSeq" id="WP_289502806.1">
    <property type="nucleotide sequence ID" value="NZ_CP116805.1"/>
</dbReference>
<proteinExistence type="predicted"/>
<dbReference type="InterPro" id="IPR051558">
    <property type="entry name" value="Metallophosphoesterase_PAP"/>
</dbReference>
<feature type="domain" description="Calcineurin-like phosphoesterase" evidence="5">
    <location>
        <begin position="119"/>
        <end position="318"/>
    </location>
</feature>
<organism evidence="6 7">
    <name type="scientific">Gimibacter soli</name>
    <dbReference type="NCBI Taxonomy" id="3024400"/>
    <lineage>
        <taxon>Bacteria</taxon>
        <taxon>Pseudomonadati</taxon>
        <taxon>Pseudomonadota</taxon>
        <taxon>Alphaproteobacteria</taxon>
        <taxon>Kordiimonadales</taxon>
        <taxon>Temperatibacteraceae</taxon>
        <taxon>Gimibacter</taxon>
    </lineage>
</organism>
<reference evidence="6" key="1">
    <citation type="submission" date="2023-01" db="EMBL/GenBank/DDBJ databases">
        <title>The genome sequence of Kordiimonadaceae bacterium 6D33.</title>
        <authorList>
            <person name="Liu Y."/>
        </authorList>
    </citation>
    <scope>NUCLEOTIDE SEQUENCE</scope>
    <source>
        <strain evidence="6">6D33</strain>
    </source>
</reference>
<feature type="chain" id="PRO_5042020384" evidence="4">
    <location>
        <begin position="23"/>
        <end position="416"/>
    </location>
</feature>
<evidence type="ECO:0000313" key="6">
    <source>
        <dbReference type="EMBL" id="WCL53294.1"/>
    </source>
</evidence>
<protein>
    <submittedName>
        <fullName evidence="6">Metallophosphoesterase</fullName>
    </submittedName>
</protein>
<dbReference type="Pfam" id="PF00149">
    <property type="entry name" value="Metallophos"/>
    <property type="match status" value="1"/>
</dbReference>
<feature type="region of interest" description="Disordered" evidence="3">
    <location>
        <begin position="397"/>
        <end position="416"/>
    </location>
</feature>
<dbReference type="PANTHER" id="PTHR10161">
    <property type="entry name" value="TARTRATE-RESISTANT ACID PHOSPHATASE TYPE 5"/>
    <property type="match status" value="1"/>
</dbReference>
<dbReference type="KEGG" id="gso:PH603_12180"/>
<keyword evidence="7" id="KW-1185">Reference proteome</keyword>
<dbReference type="Gene3D" id="3.60.21.10">
    <property type="match status" value="1"/>
</dbReference>
<dbReference type="Proteomes" id="UP001217500">
    <property type="component" value="Chromosome"/>
</dbReference>
<feature type="signal peptide" evidence="4">
    <location>
        <begin position="1"/>
        <end position="22"/>
    </location>
</feature>
<sequence>MLKSSLLRTAALLPLLAAPACAADKDAEIGFIAFGDSGYHYGYMDPKEYKKPLKTLEEFTAAEKADAAEDYLPLESFQMPPAYFHPEIGGYVTASGQDAVARAMTAYCEKALCQFATLAGDNIYPDGATAGADGKDDGKRFEDIFAVPYADFGKDMPDFKIYAALGNHDWDTSREGAMAQVAYLEQSSKFYMDGIFYRVSPPATNGEVEIFVIDTDVMLAGLEVREAMLNPDGSEVKDTPVDQPDEWIKPANDAERNMAKWLEDAMASSTAKWKLVVAHHPLWSSAGGKFEQARVLRRVLLPTLCKYADAYLSGHEHSMEMHETSCAAATGNPDAQPLPEILSGAAAKQRPLNPNFMAYQEKTYPEYKPYYRRGMVWGFAHVSLKGDEAKVTVLTTPNDESGTPVEDFSWSFSNRP</sequence>
<evidence type="ECO:0000256" key="1">
    <source>
        <dbReference type="ARBA" id="ARBA00022729"/>
    </source>
</evidence>
<dbReference type="GO" id="GO:0016787">
    <property type="term" value="F:hydrolase activity"/>
    <property type="evidence" value="ECO:0007669"/>
    <property type="project" value="UniProtKB-KW"/>
</dbReference>
<keyword evidence="2" id="KW-0378">Hydrolase</keyword>
<dbReference type="PANTHER" id="PTHR10161:SF14">
    <property type="entry name" value="TARTRATE-RESISTANT ACID PHOSPHATASE TYPE 5"/>
    <property type="match status" value="1"/>
</dbReference>
<dbReference type="AlphaFoldDB" id="A0AAF0BJM8"/>
<gene>
    <name evidence="6" type="ORF">PH603_12180</name>
</gene>
<keyword evidence="1 4" id="KW-0732">Signal</keyword>
<dbReference type="SUPFAM" id="SSF56300">
    <property type="entry name" value="Metallo-dependent phosphatases"/>
    <property type="match status" value="1"/>
</dbReference>
<dbReference type="InterPro" id="IPR004843">
    <property type="entry name" value="Calcineurin-like_PHP"/>
</dbReference>
<evidence type="ECO:0000259" key="5">
    <source>
        <dbReference type="Pfam" id="PF00149"/>
    </source>
</evidence>
<dbReference type="InterPro" id="IPR029052">
    <property type="entry name" value="Metallo-depent_PP-like"/>
</dbReference>
<evidence type="ECO:0000256" key="2">
    <source>
        <dbReference type="ARBA" id="ARBA00022801"/>
    </source>
</evidence>
<dbReference type="EMBL" id="CP116805">
    <property type="protein sequence ID" value="WCL53294.1"/>
    <property type="molecule type" value="Genomic_DNA"/>
</dbReference>